<dbReference type="GeneID" id="18912467"/>
<evidence type="ECO:0000313" key="2">
    <source>
        <dbReference type="EMBL" id="EKM60155.1"/>
    </source>
</evidence>
<evidence type="ECO:0000256" key="1">
    <source>
        <dbReference type="SAM" id="MobiDB-lite"/>
    </source>
</evidence>
<dbReference type="KEGG" id="pco:PHACADRAFT_206334"/>
<dbReference type="RefSeq" id="XP_007392698.1">
    <property type="nucleotide sequence ID" value="XM_007392636.1"/>
</dbReference>
<dbReference type="STRING" id="650164.K5WL50"/>
<accession>K5WL50</accession>
<proteinExistence type="predicted"/>
<sequence length="406" mass="44103">MSSLKRKRDKDDSGITNHNATRSVPLPADSAPDGPLNVTDILSRLKCLLDLSSLTEHADLSVRFMDIAEILLNGVLLRLTANSATTDFEILELEFYLFKSGCHEDPFTHGTEEQRQSGKWYFHRAPRRTNSESTSAVRVATAAGGYRGGTRKGLDLTFGGPVSSASTGETTSRYFPGAPSQDAAPPAQRALRGGILLRTLRNRETSKMFSGPSLLVDELLRLSNAANIAQLVKTMWIEDINAFPPLAVSAEPVTSLRLCARDALEKPVRKVYRSPRIGLDLSNPGIPPPAGSDIHATLAHPRTFFISKRYRYFVGPTLLTSNGRGHTLLGVYEDLVQNGDLSEDKLIVRLESTTGLKLATIVKYLGEYRAGGTSSLRSFIGAQGKGSGSSPVTFLRMLGCLDAVQK</sequence>
<dbReference type="InParanoid" id="K5WL50"/>
<dbReference type="OrthoDB" id="16851at2759"/>
<dbReference type="Proteomes" id="UP000008370">
    <property type="component" value="Unassembled WGS sequence"/>
</dbReference>
<reference evidence="2 3" key="1">
    <citation type="journal article" date="2012" name="BMC Genomics">
        <title>Comparative genomics of the white-rot fungi, Phanerochaete carnosa and P. chrysosporium, to elucidate the genetic basis of the distinct wood types they colonize.</title>
        <authorList>
            <person name="Suzuki H."/>
            <person name="MacDonald J."/>
            <person name="Syed K."/>
            <person name="Salamov A."/>
            <person name="Hori C."/>
            <person name="Aerts A."/>
            <person name="Henrissat B."/>
            <person name="Wiebenga A."/>
            <person name="vanKuyk P.A."/>
            <person name="Barry K."/>
            <person name="Lindquist E."/>
            <person name="LaButti K."/>
            <person name="Lapidus A."/>
            <person name="Lucas S."/>
            <person name="Coutinho P."/>
            <person name="Gong Y."/>
            <person name="Samejima M."/>
            <person name="Mahadevan R."/>
            <person name="Abou-Zaid M."/>
            <person name="de Vries R.P."/>
            <person name="Igarashi K."/>
            <person name="Yadav J.S."/>
            <person name="Grigoriev I.V."/>
            <person name="Master E.R."/>
        </authorList>
    </citation>
    <scope>NUCLEOTIDE SEQUENCE [LARGE SCALE GENOMIC DNA]</scope>
    <source>
        <strain evidence="2 3">HHB-10118-sp</strain>
    </source>
</reference>
<evidence type="ECO:0000313" key="3">
    <source>
        <dbReference type="Proteomes" id="UP000008370"/>
    </source>
</evidence>
<dbReference type="AlphaFoldDB" id="K5WL50"/>
<name>K5WL50_PHACS</name>
<dbReference type="HOGENOM" id="CLU_046231_1_0_1"/>
<gene>
    <name evidence="2" type="ORF">PHACADRAFT_206334</name>
</gene>
<dbReference type="EMBL" id="JH930469">
    <property type="protein sequence ID" value="EKM60155.1"/>
    <property type="molecule type" value="Genomic_DNA"/>
</dbReference>
<keyword evidence="3" id="KW-1185">Reference proteome</keyword>
<protein>
    <submittedName>
        <fullName evidence="2">Uncharacterized protein</fullName>
    </submittedName>
</protein>
<organism evidence="2 3">
    <name type="scientific">Phanerochaete carnosa (strain HHB-10118-sp)</name>
    <name type="common">White-rot fungus</name>
    <name type="synonym">Peniophora carnosa</name>
    <dbReference type="NCBI Taxonomy" id="650164"/>
    <lineage>
        <taxon>Eukaryota</taxon>
        <taxon>Fungi</taxon>
        <taxon>Dikarya</taxon>
        <taxon>Basidiomycota</taxon>
        <taxon>Agaricomycotina</taxon>
        <taxon>Agaricomycetes</taxon>
        <taxon>Polyporales</taxon>
        <taxon>Phanerochaetaceae</taxon>
        <taxon>Phanerochaete</taxon>
    </lineage>
</organism>
<feature type="region of interest" description="Disordered" evidence="1">
    <location>
        <begin position="1"/>
        <end position="31"/>
    </location>
</feature>